<reference evidence="3" key="1">
    <citation type="journal article" date="2018" name="Genome Biol.">
        <title>SKESA: strategic k-mer extension for scrupulous assemblies.</title>
        <authorList>
            <person name="Souvorov A."/>
            <person name="Agarwala R."/>
            <person name="Lipman D.J."/>
        </authorList>
    </citation>
    <scope>NUCLEOTIDE SEQUENCE</scope>
    <source>
        <strain evidence="3">OLC2673_Aeromonas</strain>
    </source>
</reference>
<dbReference type="EMBL" id="DACTUL010000001">
    <property type="protein sequence ID" value="HAT6342485.1"/>
    <property type="molecule type" value="Genomic_DNA"/>
</dbReference>
<dbReference type="PANTHER" id="PTHR37946">
    <property type="entry name" value="SLL1969 PROTEIN"/>
    <property type="match status" value="1"/>
</dbReference>
<feature type="transmembrane region" description="Helical" evidence="1">
    <location>
        <begin position="16"/>
        <end position="35"/>
    </location>
</feature>
<gene>
    <name evidence="3" type="ORF">JAJ28_000137</name>
</gene>
<dbReference type="PANTHER" id="PTHR37946:SF1">
    <property type="entry name" value="SLL1969 PROTEIN"/>
    <property type="match status" value="1"/>
</dbReference>
<dbReference type="Pfam" id="PF00561">
    <property type="entry name" value="Abhydrolase_1"/>
    <property type="match status" value="1"/>
</dbReference>
<protein>
    <submittedName>
        <fullName evidence="3">Alpha/beta fold hydrolase</fullName>
    </submittedName>
</protein>
<organism evidence="3 4">
    <name type="scientific">Aeromonas hydrophila</name>
    <dbReference type="NCBI Taxonomy" id="644"/>
    <lineage>
        <taxon>Bacteria</taxon>
        <taxon>Pseudomonadati</taxon>
        <taxon>Pseudomonadota</taxon>
        <taxon>Gammaproteobacteria</taxon>
        <taxon>Aeromonadales</taxon>
        <taxon>Aeromonadaceae</taxon>
        <taxon>Aeromonas</taxon>
    </lineage>
</organism>
<sequence>MPDWSDDWAMTITKQLLILLLVEVTLLGGIAHLVIGLSLPLSILFVMVALLGLRTLVVLLTWGFSRFYPVPVIGWREWLPMVGREIAAYLLTFTWLLPFERWLMAPDRLTPSPLPLLLIHGYGCSRGIWRVQRARLEAAGHTVATVTLTPPFGHLDDMVPLLAKRIDEVLAATGASQLVLIGHSMGGLVCRDYLAVAGGDKVAQLITLATPHQGSQLATLGLGDNAREMEPGSGWLQRFAAVPLCVPGVSVRTSHDNFVLPQSRQRLDGMEDVELAALGHLSLLYSRRTTALLLTLLSRPQPQMKRA</sequence>
<dbReference type="InterPro" id="IPR029058">
    <property type="entry name" value="AB_hydrolase_fold"/>
</dbReference>
<dbReference type="Proteomes" id="UP000859505">
    <property type="component" value="Unassembled WGS sequence"/>
</dbReference>
<keyword evidence="1" id="KW-0812">Transmembrane</keyword>
<keyword evidence="3" id="KW-0378">Hydrolase</keyword>
<keyword evidence="1" id="KW-1133">Transmembrane helix</keyword>
<evidence type="ECO:0000256" key="1">
    <source>
        <dbReference type="SAM" id="Phobius"/>
    </source>
</evidence>
<evidence type="ECO:0000259" key="2">
    <source>
        <dbReference type="Pfam" id="PF00561"/>
    </source>
</evidence>
<dbReference type="Gene3D" id="3.40.50.1820">
    <property type="entry name" value="alpha/beta hydrolase"/>
    <property type="match status" value="1"/>
</dbReference>
<keyword evidence="1" id="KW-0472">Membrane</keyword>
<proteinExistence type="predicted"/>
<feature type="transmembrane region" description="Helical" evidence="1">
    <location>
        <begin position="41"/>
        <end position="65"/>
    </location>
</feature>
<dbReference type="InterPro" id="IPR000073">
    <property type="entry name" value="AB_hydrolase_1"/>
</dbReference>
<dbReference type="GO" id="GO:0016787">
    <property type="term" value="F:hydrolase activity"/>
    <property type="evidence" value="ECO:0007669"/>
    <property type="project" value="UniProtKB-KW"/>
</dbReference>
<feature type="domain" description="AB hydrolase-1" evidence="2">
    <location>
        <begin position="115"/>
        <end position="212"/>
    </location>
</feature>
<evidence type="ECO:0000313" key="4">
    <source>
        <dbReference type="Proteomes" id="UP000859505"/>
    </source>
</evidence>
<accession>A0AAD3YHR9</accession>
<evidence type="ECO:0000313" key="3">
    <source>
        <dbReference type="EMBL" id="HAT6342485.1"/>
    </source>
</evidence>
<comment type="caution">
    <text evidence="3">The sequence shown here is derived from an EMBL/GenBank/DDBJ whole genome shotgun (WGS) entry which is preliminary data.</text>
</comment>
<reference evidence="3" key="2">
    <citation type="submission" date="2020-01" db="EMBL/GenBank/DDBJ databases">
        <authorList>
            <consortium name="NCBI Pathogen Detection Project"/>
        </authorList>
    </citation>
    <scope>NUCLEOTIDE SEQUENCE</scope>
    <source>
        <strain evidence="3">OLC2673_Aeromonas</strain>
    </source>
</reference>
<dbReference type="SUPFAM" id="SSF53474">
    <property type="entry name" value="alpha/beta-Hydrolases"/>
    <property type="match status" value="1"/>
</dbReference>
<name>A0AAD3YHR9_AERHY</name>
<dbReference type="AlphaFoldDB" id="A0AAD3YHR9"/>